<dbReference type="Pfam" id="PF00156">
    <property type="entry name" value="Pribosyltran"/>
    <property type="match status" value="1"/>
</dbReference>
<organism evidence="3 4">
    <name type="scientific">Ottowia flava</name>
    <dbReference type="NCBI Taxonomy" id="2675430"/>
    <lineage>
        <taxon>Bacteria</taxon>
        <taxon>Pseudomonadati</taxon>
        <taxon>Pseudomonadota</taxon>
        <taxon>Betaproteobacteria</taxon>
        <taxon>Burkholderiales</taxon>
        <taxon>Comamonadaceae</taxon>
        <taxon>Ottowia</taxon>
    </lineage>
</organism>
<dbReference type="Gene3D" id="3.40.50.2020">
    <property type="match status" value="1"/>
</dbReference>
<protein>
    <submittedName>
        <fullName evidence="3">ComF family protein</fullName>
    </submittedName>
</protein>
<dbReference type="PANTHER" id="PTHR47505">
    <property type="entry name" value="DNA UTILIZATION PROTEIN YHGH"/>
    <property type="match status" value="1"/>
</dbReference>
<gene>
    <name evidence="3" type="ORF">ACFSF0_05550</name>
</gene>
<accession>A0ABW4KQI5</accession>
<evidence type="ECO:0000259" key="2">
    <source>
        <dbReference type="Pfam" id="PF00156"/>
    </source>
</evidence>
<reference evidence="4" key="1">
    <citation type="journal article" date="2019" name="Int. J. Syst. Evol. Microbiol.">
        <title>The Global Catalogue of Microorganisms (GCM) 10K type strain sequencing project: providing services to taxonomists for standard genome sequencing and annotation.</title>
        <authorList>
            <consortium name="The Broad Institute Genomics Platform"/>
            <consortium name="The Broad Institute Genome Sequencing Center for Infectious Disease"/>
            <person name="Wu L."/>
            <person name="Ma J."/>
        </authorList>
    </citation>
    <scope>NUCLEOTIDE SEQUENCE [LARGE SCALE GENOMIC DNA]</scope>
    <source>
        <strain evidence="4">LMG 29247</strain>
    </source>
</reference>
<feature type="domain" description="Phosphoribosyltransferase" evidence="2">
    <location>
        <begin position="133"/>
        <end position="234"/>
    </location>
</feature>
<evidence type="ECO:0000313" key="4">
    <source>
        <dbReference type="Proteomes" id="UP001597304"/>
    </source>
</evidence>
<dbReference type="CDD" id="cd06223">
    <property type="entry name" value="PRTases_typeI"/>
    <property type="match status" value="1"/>
</dbReference>
<dbReference type="Proteomes" id="UP001597304">
    <property type="component" value="Unassembled WGS sequence"/>
</dbReference>
<dbReference type="InterPro" id="IPR029057">
    <property type="entry name" value="PRTase-like"/>
</dbReference>
<dbReference type="InterPro" id="IPR000836">
    <property type="entry name" value="PRTase_dom"/>
</dbReference>
<dbReference type="SUPFAM" id="SSF53271">
    <property type="entry name" value="PRTase-like"/>
    <property type="match status" value="1"/>
</dbReference>
<evidence type="ECO:0000313" key="3">
    <source>
        <dbReference type="EMBL" id="MFD1710059.1"/>
    </source>
</evidence>
<dbReference type="PANTHER" id="PTHR47505:SF1">
    <property type="entry name" value="DNA UTILIZATION PROTEIN YHGH"/>
    <property type="match status" value="1"/>
</dbReference>
<comment type="similarity">
    <text evidence="1">Belongs to the ComF/GntX family.</text>
</comment>
<proteinExistence type="inferred from homology"/>
<dbReference type="InterPro" id="IPR051910">
    <property type="entry name" value="ComF/GntX_DNA_util-trans"/>
</dbReference>
<sequence>MRPLHRLFGPDWRHALPSQCRVCHAWPALTLCARCVTRFAPHTTRCQRCALPVTGGAPVCGACLRAPPPVDSCLAALPYAWPWTEVIAQFKFHAEPGLASPLGHLLQAASGVVAALASADLVLPLPLSDERLAERGYNPAQLLARHLAAPPGSLRLDLLLRTRHTPPQHGLPRAQRLRNVRGAYAVEPRRAAELADRRVVLVDDVMTTGASLFEAAHSVRAAGARYVTAVTLARTAEH</sequence>
<dbReference type="RefSeq" id="WP_147911831.1">
    <property type="nucleotide sequence ID" value="NZ_JBHUEJ010000015.1"/>
</dbReference>
<evidence type="ECO:0000256" key="1">
    <source>
        <dbReference type="ARBA" id="ARBA00008007"/>
    </source>
</evidence>
<dbReference type="EMBL" id="JBHUEJ010000015">
    <property type="protein sequence ID" value="MFD1710059.1"/>
    <property type="molecule type" value="Genomic_DNA"/>
</dbReference>
<keyword evidence="4" id="KW-1185">Reference proteome</keyword>
<comment type="caution">
    <text evidence="3">The sequence shown here is derived from an EMBL/GenBank/DDBJ whole genome shotgun (WGS) entry which is preliminary data.</text>
</comment>
<name>A0ABW4KQI5_9BURK</name>